<dbReference type="EC" id="2.4.1.11" evidence="4"/>
<dbReference type="Pfam" id="PF13439">
    <property type="entry name" value="Glyco_transf_4"/>
    <property type="match status" value="1"/>
</dbReference>
<sequence>MRYKILFISSWFPNKLEPTNGNFVQRHAEAVARLHDVEILHSIGDATQKQTYLFDDQIINGIRILIVYYKNSDNPVLNFIRRIKAYKKGFLLLQKPDLVHANVLHNSMLFAVYLKRKFKIPFVITEHWSGFLKINRSQLSKPQLLIAKQIATNAEYVLPVSHYLLNDLKELGWPTKFKAIGNVVDTELFHLKSPTNNIFTFLHISNLIQLKNPEKIIAAALKLRKEFDNFELHIGGDGDVEQLNKMVAENNAKHFIKTFPMLTLNEVAAKMRASDCFVLFSDYENFPCVLLESLSTGTPAIATKVGGIPEIINDSNGLLISNNQNDLYEAMKKVLEGKVDFDQPQDLHEQIEEHFSMNVIAKKFDMVYQNILNKG</sequence>
<dbReference type="RefSeq" id="WP_034718435.1">
    <property type="nucleotide sequence ID" value="NZ_FOIX01000001.1"/>
</dbReference>
<evidence type="ECO:0000259" key="1">
    <source>
        <dbReference type="Pfam" id="PF00534"/>
    </source>
</evidence>
<keyword evidence="4" id="KW-0328">Glycosyltransferase</keyword>
<dbReference type="InterPro" id="IPR028098">
    <property type="entry name" value="Glyco_trans_4-like_N"/>
</dbReference>
<dbReference type="STRING" id="266748.HY04_06735"/>
<evidence type="ECO:0000259" key="2">
    <source>
        <dbReference type="Pfam" id="PF13439"/>
    </source>
</evidence>
<dbReference type="SUPFAM" id="SSF53756">
    <property type="entry name" value="UDP-Glycosyltransferase/glycogen phosphorylase"/>
    <property type="match status" value="1"/>
</dbReference>
<reference evidence="4 6" key="2">
    <citation type="submission" date="2018-12" db="EMBL/GenBank/DDBJ databases">
        <authorList>
            <consortium name="Pathogen Informatics"/>
        </authorList>
    </citation>
    <scope>NUCLEOTIDE SEQUENCE [LARGE SCALE GENOMIC DNA]</scope>
    <source>
        <strain evidence="4 6">NCTC13489</strain>
    </source>
</reference>
<dbReference type="Gene3D" id="3.40.50.2000">
    <property type="entry name" value="Glycogen Phosphorylase B"/>
    <property type="match status" value="2"/>
</dbReference>
<dbReference type="EMBL" id="LR134441">
    <property type="protein sequence ID" value="VEI00805.1"/>
    <property type="molecule type" value="Genomic_DNA"/>
</dbReference>
<evidence type="ECO:0000313" key="6">
    <source>
        <dbReference type="Proteomes" id="UP000270036"/>
    </source>
</evidence>
<dbReference type="Proteomes" id="UP000270036">
    <property type="component" value="Chromosome"/>
</dbReference>
<accession>A0A448NTK0</accession>
<dbReference type="PANTHER" id="PTHR45947">
    <property type="entry name" value="SULFOQUINOVOSYL TRANSFERASE SQD2"/>
    <property type="match status" value="1"/>
</dbReference>
<dbReference type="GO" id="GO:0004373">
    <property type="term" value="F:alpha-1,4-glucan glucosyltransferase (UDP-glucose donor) activity"/>
    <property type="evidence" value="ECO:0007669"/>
    <property type="project" value="UniProtKB-EC"/>
</dbReference>
<evidence type="ECO:0000313" key="4">
    <source>
        <dbReference type="EMBL" id="VEI00805.1"/>
    </source>
</evidence>
<dbReference type="InterPro" id="IPR001296">
    <property type="entry name" value="Glyco_trans_1"/>
</dbReference>
<feature type="domain" description="Glycosyl transferase family 1" evidence="1">
    <location>
        <begin position="199"/>
        <end position="350"/>
    </location>
</feature>
<dbReference type="PANTHER" id="PTHR45947:SF15">
    <property type="entry name" value="TEICHURONIC ACID BIOSYNTHESIS GLYCOSYLTRANSFERASE TUAC-RELATED"/>
    <property type="match status" value="1"/>
</dbReference>
<evidence type="ECO:0000313" key="3">
    <source>
        <dbReference type="EMBL" id="KEY18211.1"/>
    </source>
</evidence>
<dbReference type="OrthoDB" id="9795068at2"/>
<reference evidence="3 5" key="1">
    <citation type="submission" date="2014-07" db="EMBL/GenBank/DDBJ databases">
        <authorList>
            <person name="Pisani N.G."/>
            <person name="Newman J.D."/>
        </authorList>
    </citation>
    <scope>NUCLEOTIDE SEQUENCE [LARGE SCALE GENOMIC DNA]</scope>
    <source>
        <strain evidence="3 5">LMG 24720</strain>
    </source>
</reference>
<proteinExistence type="predicted"/>
<feature type="domain" description="Glycosyltransferase subfamily 4-like N-terminal" evidence="2">
    <location>
        <begin position="22"/>
        <end position="187"/>
    </location>
</feature>
<keyword evidence="4" id="KW-0808">Transferase</keyword>
<dbReference type="CDD" id="cd03801">
    <property type="entry name" value="GT4_PimA-like"/>
    <property type="match status" value="1"/>
</dbReference>
<organism evidence="4 6">
    <name type="scientific">Kaistella antarctica</name>
    <dbReference type="NCBI Taxonomy" id="266748"/>
    <lineage>
        <taxon>Bacteria</taxon>
        <taxon>Pseudomonadati</taxon>
        <taxon>Bacteroidota</taxon>
        <taxon>Flavobacteriia</taxon>
        <taxon>Flavobacteriales</taxon>
        <taxon>Weeksellaceae</taxon>
        <taxon>Chryseobacterium group</taxon>
        <taxon>Kaistella</taxon>
    </lineage>
</organism>
<dbReference type="KEGG" id="cant:NCTC13489_02358"/>
<keyword evidence="5" id="KW-1185">Reference proteome</keyword>
<dbReference type="AlphaFoldDB" id="A0A448NTK0"/>
<protein>
    <submittedName>
        <fullName evidence="4">Glycogen synthase</fullName>
        <ecNumber evidence="4">2.4.1.11</ecNumber>
    </submittedName>
</protein>
<evidence type="ECO:0000313" key="5">
    <source>
        <dbReference type="Proteomes" id="UP000028349"/>
    </source>
</evidence>
<dbReference type="InterPro" id="IPR050194">
    <property type="entry name" value="Glycosyltransferase_grp1"/>
</dbReference>
<dbReference type="EMBL" id="JPEP01000002">
    <property type="protein sequence ID" value="KEY18211.1"/>
    <property type="molecule type" value="Genomic_DNA"/>
</dbReference>
<dbReference type="Proteomes" id="UP000028349">
    <property type="component" value="Unassembled WGS sequence"/>
</dbReference>
<gene>
    <name evidence="3" type="ORF">HY04_06735</name>
    <name evidence="4" type="ORF">NCTC13489_02358</name>
</gene>
<name>A0A448NTK0_9FLAO</name>
<dbReference type="Pfam" id="PF00534">
    <property type="entry name" value="Glycos_transf_1"/>
    <property type="match status" value="1"/>
</dbReference>